<keyword evidence="1" id="KW-0472">Membrane</keyword>
<reference evidence="3" key="1">
    <citation type="journal article" date="2023" name="Proc. Natl. Acad. Sci. U.S.A.">
        <title>Genomic and structural basis for evolution of tropane alkaloid biosynthesis.</title>
        <authorList>
            <person name="Wanga Y.-J."/>
            <person name="Taina T."/>
            <person name="Yua J.-Y."/>
            <person name="Lia J."/>
            <person name="Xua B."/>
            <person name="Chenc J."/>
            <person name="D'Auriad J.C."/>
            <person name="Huanga J.-P."/>
            <person name="Huanga S.-X."/>
        </authorList>
    </citation>
    <scope>NUCLEOTIDE SEQUENCE [LARGE SCALE GENOMIC DNA]</scope>
    <source>
        <strain evidence="3">cv. KIB-2019</strain>
    </source>
</reference>
<gene>
    <name evidence="2" type="ORF">K7X08_009956</name>
</gene>
<protein>
    <submittedName>
        <fullName evidence="2">Uncharacterized protein</fullName>
    </submittedName>
</protein>
<feature type="transmembrane region" description="Helical" evidence="1">
    <location>
        <begin position="77"/>
        <end position="103"/>
    </location>
</feature>
<name>A0A9Q1N496_9SOLA</name>
<evidence type="ECO:0000313" key="2">
    <source>
        <dbReference type="EMBL" id="KAJ8573445.1"/>
    </source>
</evidence>
<keyword evidence="3" id="KW-1185">Reference proteome</keyword>
<sequence>MLGGESLIESFLLLNQNISSLESDQLAKLTGGSHRDDILQSCGMTMEFADVLRWQNFGWRIEMQKDNLCWKAGSAQLIILPSLLCNFGYLVFLFKVCIFHIVFELKLWRNFSLS</sequence>
<accession>A0A9Q1N496</accession>
<keyword evidence="1" id="KW-1133">Transmembrane helix</keyword>
<dbReference type="AlphaFoldDB" id="A0A9Q1N496"/>
<proteinExistence type="predicted"/>
<keyword evidence="1" id="KW-0812">Transmembrane</keyword>
<dbReference type="EMBL" id="JAJAGQ010000001">
    <property type="protein sequence ID" value="KAJ8573445.1"/>
    <property type="molecule type" value="Genomic_DNA"/>
</dbReference>
<organism evidence="2 3">
    <name type="scientific">Anisodus acutangulus</name>
    <dbReference type="NCBI Taxonomy" id="402998"/>
    <lineage>
        <taxon>Eukaryota</taxon>
        <taxon>Viridiplantae</taxon>
        <taxon>Streptophyta</taxon>
        <taxon>Embryophyta</taxon>
        <taxon>Tracheophyta</taxon>
        <taxon>Spermatophyta</taxon>
        <taxon>Magnoliopsida</taxon>
        <taxon>eudicotyledons</taxon>
        <taxon>Gunneridae</taxon>
        <taxon>Pentapetalae</taxon>
        <taxon>asterids</taxon>
        <taxon>lamiids</taxon>
        <taxon>Solanales</taxon>
        <taxon>Solanaceae</taxon>
        <taxon>Solanoideae</taxon>
        <taxon>Hyoscyameae</taxon>
        <taxon>Anisodus</taxon>
    </lineage>
</organism>
<evidence type="ECO:0000313" key="3">
    <source>
        <dbReference type="Proteomes" id="UP001152561"/>
    </source>
</evidence>
<comment type="caution">
    <text evidence="2">The sequence shown here is derived from an EMBL/GenBank/DDBJ whole genome shotgun (WGS) entry which is preliminary data.</text>
</comment>
<evidence type="ECO:0000256" key="1">
    <source>
        <dbReference type="SAM" id="Phobius"/>
    </source>
</evidence>
<dbReference type="Proteomes" id="UP001152561">
    <property type="component" value="Unassembled WGS sequence"/>
</dbReference>